<dbReference type="InterPro" id="IPR051202">
    <property type="entry name" value="Peptidase_C40"/>
</dbReference>
<keyword evidence="8" id="KW-1185">Reference proteome</keyword>
<protein>
    <submittedName>
        <fullName evidence="7">C40 family peptidase</fullName>
    </submittedName>
</protein>
<feature type="compositionally biased region" description="Basic residues" evidence="5">
    <location>
        <begin position="12"/>
        <end position="26"/>
    </location>
</feature>
<sequence length="298" mass="32638">MDIASHGPKAFPPHHRGGKPRTRSKRAARLVPQTASCLLAATMLVTVPAEAPAQAAEAVKPKPTSAQRFGLDARTLRKVRAYTTYRRKITRQEKSARAALRFAREQIGKPYRWGAAGPRAYDCSGLVMRSWRKGGVRLPRVSYSQYSAVRRKVGIKSLRPGDLVFFRGRAHVGMYVSKNRYIHAPNSGSRIRIDRLSGFRTRQFAGAVRPGAPQPKKFPASIPRLARQLERTEPAGRTEAEAPPAAPAPSRALPGHDLPAMTPPKSEDFAVGDFDPGFAQSARTTEPGTDTDADRKGD</sequence>
<organism evidence="7 8">
    <name type="scientific">Actinomadura rugatobispora</name>
    <dbReference type="NCBI Taxonomy" id="1994"/>
    <lineage>
        <taxon>Bacteria</taxon>
        <taxon>Bacillati</taxon>
        <taxon>Actinomycetota</taxon>
        <taxon>Actinomycetes</taxon>
        <taxon>Streptosporangiales</taxon>
        <taxon>Thermomonosporaceae</taxon>
        <taxon>Actinomadura</taxon>
    </lineage>
</organism>
<dbReference type="EMBL" id="JBHSON010000073">
    <property type="protein sequence ID" value="MFC5751665.1"/>
    <property type="molecule type" value="Genomic_DNA"/>
</dbReference>
<keyword evidence="3" id="KW-0378">Hydrolase</keyword>
<keyword evidence="2" id="KW-0645">Protease</keyword>
<evidence type="ECO:0000256" key="1">
    <source>
        <dbReference type="ARBA" id="ARBA00007074"/>
    </source>
</evidence>
<proteinExistence type="inferred from homology"/>
<feature type="domain" description="NlpC/P60" evidence="6">
    <location>
        <begin position="93"/>
        <end position="211"/>
    </location>
</feature>
<reference evidence="8" key="1">
    <citation type="journal article" date="2019" name="Int. J. Syst. Evol. Microbiol.">
        <title>The Global Catalogue of Microorganisms (GCM) 10K type strain sequencing project: providing services to taxonomists for standard genome sequencing and annotation.</title>
        <authorList>
            <consortium name="The Broad Institute Genomics Platform"/>
            <consortium name="The Broad Institute Genome Sequencing Center for Infectious Disease"/>
            <person name="Wu L."/>
            <person name="Ma J."/>
        </authorList>
    </citation>
    <scope>NUCLEOTIDE SEQUENCE [LARGE SCALE GENOMIC DNA]</scope>
    <source>
        <strain evidence="8">KCTC 42087</strain>
    </source>
</reference>
<evidence type="ECO:0000256" key="4">
    <source>
        <dbReference type="ARBA" id="ARBA00022807"/>
    </source>
</evidence>
<comment type="caution">
    <text evidence="7">The sequence shown here is derived from an EMBL/GenBank/DDBJ whole genome shotgun (WGS) entry which is preliminary data.</text>
</comment>
<dbReference type="InterPro" id="IPR038765">
    <property type="entry name" value="Papain-like_cys_pep_sf"/>
</dbReference>
<evidence type="ECO:0000259" key="6">
    <source>
        <dbReference type="PROSITE" id="PS51935"/>
    </source>
</evidence>
<comment type="similarity">
    <text evidence="1">Belongs to the peptidase C40 family.</text>
</comment>
<evidence type="ECO:0000256" key="2">
    <source>
        <dbReference type="ARBA" id="ARBA00022670"/>
    </source>
</evidence>
<dbReference type="SUPFAM" id="SSF54001">
    <property type="entry name" value="Cysteine proteinases"/>
    <property type="match status" value="1"/>
</dbReference>
<feature type="region of interest" description="Disordered" evidence="5">
    <location>
        <begin position="232"/>
        <end position="298"/>
    </location>
</feature>
<accession>A0ABW1AD05</accession>
<keyword evidence="4" id="KW-0788">Thiol protease</keyword>
<evidence type="ECO:0000313" key="7">
    <source>
        <dbReference type="EMBL" id="MFC5751665.1"/>
    </source>
</evidence>
<feature type="compositionally biased region" description="Low complexity" evidence="5">
    <location>
        <begin position="241"/>
        <end position="252"/>
    </location>
</feature>
<dbReference type="PANTHER" id="PTHR47053:SF1">
    <property type="entry name" value="MUREIN DD-ENDOPEPTIDASE MEPH-RELATED"/>
    <property type="match status" value="1"/>
</dbReference>
<evidence type="ECO:0000256" key="3">
    <source>
        <dbReference type="ARBA" id="ARBA00022801"/>
    </source>
</evidence>
<evidence type="ECO:0000256" key="5">
    <source>
        <dbReference type="SAM" id="MobiDB-lite"/>
    </source>
</evidence>
<dbReference type="Gene3D" id="3.90.1720.10">
    <property type="entry name" value="endopeptidase domain like (from Nostoc punctiforme)"/>
    <property type="match status" value="1"/>
</dbReference>
<dbReference type="Proteomes" id="UP001596074">
    <property type="component" value="Unassembled WGS sequence"/>
</dbReference>
<dbReference type="Pfam" id="PF00877">
    <property type="entry name" value="NLPC_P60"/>
    <property type="match status" value="1"/>
</dbReference>
<evidence type="ECO:0000313" key="8">
    <source>
        <dbReference type="Proteomes" id="UP001596074"/>
    </source>
</evidence>
<dbReference type="InterPro" id="IPR000064">
    <property type="entry name" value="NLP_P60_dom"/>
</dbReference>
<name>A0ABW1AD05_9ACTN</name>
<dbReference type="PANTHER" id="PTHR47053">
    <property type="entry name" value="MUREIN DD-ENDOPEPTIDASE MEPH-RELATED"/>
    <property type="match status" value="1"/>
</dbReference>
<dbReference type="RefSeq" id="WP_378287603.1">
    <property type="nucleotide sequence ID" value="NZ_JBHSON010000073.1"/>
</dbReference>
<feature type="region of interest" description="Disordered" evidence="5">
    <location>
        <begin position="1"/>
        <end position="26"/>
    </location>
</feature>
<gene>
    <name evidence="7" type="ORF">ACFPZN_39130</name>
</gene>
<dbReference type="PROSITE" id="PS51935">
    <property type="entry name" value="NLPC_P60"/>
    <property type="match status" value="1"/>
</dbReference>